<dbReference type="PANTHER" id="PTHR11260:SF676">
    <property type="entry name" value="GLUTATHIONE S-TRANSFERASE U8"/>
    <property type="match status" value="1"/>
</dbReference>
<dbReference type="Gene3D" id="3.40.30.10">
    <property type="entry name" value="Glutaredoxin"/>
    <property type="match status" value="1"/>
</dbReference>
<keyword evidence="7" id="KW-1185">Reference proteome</keyword>
<dbReference type="SFLD" id="SFLDG00358">
    <property type="entry name" value="Main_(cytGST)"/>
    <property type="match status" value="1"/>
</dbReference>
<keyword evidence="3" id="KW-0963">Cytoplasm</keyword>
<comment type="caution">
    <text evidence="6">The sequence shown here is derived from an EMBL/GenBank/DDBJ whole genome shotgun (WGS) entry which is preliminary data.</text>
</comment>
<comment type="function">
    <text evidence="3">Is involved in the conjugation of reduced glutathione to a wide number of exogenous and endogenous hydrophobic electrophiles.</text>
</comment>
<dbReference type="EC" id="2.5.1.18" evidence="3"/>
<dbReference type="SUPFAM" id="SSF52833">
    <property type="entry name" value="Thioredoxin-like"/>
    <property type="match status" value="1"/>
</dbReference>
<organism evidence="6 7">
    <name type="scientific">Kingdonia uniflora</name>
    <dbReference type="NCBI Taxonomy" id="39325"/>
    <lineage>
        <taxon>Eukaryota</taxon>
        <taxon>Viridiplantae</taxon>
        <taxon>Streptophyta</taxon>
        <taxon>Embryophyta</taxon>
        <taxon>Tracheophyta</taxon>
        <taxon>Spermatophyta</taxon>
        <taxon>Magnoliopsida</taxon>
        <taxon>Ranunculales</taxon>
        <taxon>Circaeasteraceae</taxon>
        <taxon>Kingdonia</taxon>
    </lineage>
</organism>
<proteinExistence type="inferred from homology"/>
<dbReference type="SFLD" id="SFLDS00019">
    <property type="entry name" value="Glutathione_Transferase_(cytos"/>
    <property type="match status" value="1"/>
</dbReference>
<comment type="catalytic activity">
    <reaction evidence="2 3">
        <text>RX + glutathione = an S-substituted glutathione + a halide anion + H(+)</text>
        <dbReference type="Rhea" id="RHEA:16437"/>
        <dbReference type="ChEBI" id="CHEBI:15378"/>
        <dbReference type="ChEBI" id="CHEBI:16042"/>
        <dbReference type="ChEBI" id="CHEBI:17792"/>
        <dbReference type="ChEBI" id="CHEBI:57925"/>
        <dbReference type="ChEBI" id="CHEBI:90779"/>
        <dbReference type="EC" id="2.5.1.18"/>
    </reaction>
</comment>
<comment type="similarity">
    <text evidence="3">Belongs to the GST superfamily.</text>
</comment>
<dbReference type="AlphaFoldDB" id="A0A7J7LP75"/>
<dbReference type="FunFam" id="3.40.30.10:FF:000014">
    <property type="entry name" value="Tau class glutathione S-transferase"/>
    <property type="match status" value="1"/>
</dbReference>
<dbReference type="GO" id="GO:0006749">
    <property type="term" value="P:glutathione metabolic process"/>
    <property type="evidence" value="ECO:0007669"/>
    <property type="project" value="InterPro"/>
</dbReference>
<dbReference type="GO" id="GO:0005829">
    <property type="term" value="C:cytosol"/>
    <property type="evidence" value="ECO:0007669"/>
    <property type="project" value="UniProtKB-SubCell"/>
</dbReference>
<keyword evidence="1 3" id="KW-0808">Transferase</keyword>
<dbReference type="PANTHER" id="PTHR11260">
    <property type="entry name" value="GLUTATHIONE S-TRANSFERASE, GST, SUPERFAMILY, GST DOMAIN CONTAINING"/>
    <property type="match status" value="1"/>
</dbReference>
<dbReference type="Pfam" id="PF02798">
    <property type="entry name" value="GST_N"/>
    <property type="match status" value="1"/>
</dbReference>
<accession>A0A7J7LP75</accession>
<protein>
    <recommendedName>
        <fullName evidence="3">Glutathione S-transferase</fullName>
        <ecNumber evidence="3">2.5.1.18</ecNumber>
    </recommendedName>
</protein>
<dbReference type="PROSITE" id="PS50405">
    <property type="entry name" value="GST_CTER"/>
    <property type="match status" value="1"/>
</dbReference>
<comment type="subcellular location">
    <subcellularLocation>
        <location evidence="3">Cytoplasm</location>
        <location evidence="3">Cytosol</location>
    </subcellularLocation>
</comment>
<dbReference type="Proteomes" id="UP000541444">
    <property type="component" value="Unassembled WGS sequence"/>
</dbReference>
<feature type="domain" description="GST N-terminal" evidence="4">
    <location>
        <begin position="2"/>
        <end position="81"/>
    </location>
</feature>
<dbReference type="SFLD" id="SFLDG01152">
    <property type="entry name" value="Main.3:_Omega-_and_Tau-like"/>
    <property type="match status" value="1"/>
</dbReference>
<dbReference type="OrthoDB" id="4951845at2759"/>
<evidence type="ECO:0000313" key="6">
    <source>
        <dbReference type="EMBL" id="KAF6144340.1"/>
    </source>
</evidence>
<dbReference type="FunFam" id="1.20.1050.10:FF:000012">
    <property type="entry name" value="Tau class glutathione S-transferase"/>
    <property type="match status" value="1"/>
</dbReference>
<dbReference type="InterPro" id="IPR010987">
    <property type="entry name" value="Glutathione-S-Trfase_C-like"/>
</dbReference>
<evidence type="ECO:0000313" key="7">
    <source>
        <dbReference type="Proteomes" id="UP000541444"/>
    </source>
</evidence>
<dbReference type="InterPro" id="IPR045073">
    <property type="entry name" value="Omega/Tau-like"/>
</dbReference>
<evidence type="ECO:0000259" key="5">
    <source>
        <dbReference type="PROSITE" id="PS50405"/>
    </source>
</evidence>
<name>A0A7J7LP75_9MAGN</name>
<gene>
    <name evidence="6" type="ORF">GIB67_024567</name>
</gene>
<dbReference type="InterPro" id="IPR045074">
    <property type="entry name" value="GST_C_Tau"/>
</dbReference>
<dbReference type="InterPro" id="IPR036282">
    <property type="entry name" value="Glutathione-S-Trfase_C_sf"/>
</dbReference>
<reference evidence="6 7" key="1">
    <citation type="journal article" date="2020" name="IScience">
        <title>Genome Sequencing of the Endangered Kingdonia uniflora (Circaeasteraceae, Ranunculales) Reveals Potential Mechanisms of Evolutionary Specialization.</title>
        <authorList>
            <person name="Sun Y."/>
            <person name="Deng T."/>
            <person name="Zhang A."/>
            <person name="Moore M.J."/>
            <person name="Landis J.B."/>
            <person name="Lin N."/>
            <person name="Zhang H."/>
            <person name="Zhang X."/>
            <person name="Huang J."/>
            <person name="Zhang X."/>
            <person name="Sun H."/>
            <person name="Wang H."/>
        </authorList>
    </citation>
    <scope>NUCLEOTIDE SEQUENCE [LARGE SCALE GENOMIC DNA]</scope>
    <source>
        <strain evidence="6">TB1705</strain>
        <tissue evidence="6">Leaf</tissue>
    </source>
</reference>
<evidence type="ECO:0000256" key="1">
    <source>
        <dbReference type="ARBA" id="ARBA00022679"/>
    </source>
</evidence>
<dbReference type="PROSITE" id="PS50404">
    <property type="entry name" value="GST_NTER"/>
    <property type="match status" value="1"/>
</dbReference>
<dbReference type="InterPro" id="IPR036249">
    <property type="entry name" value="Thioredoxin-like_sf"/>
</dbReference>
<sequence>MGDLKLHGTAPSLFAYRVIWALKLKGLDYEYIEEDLSNKSDLLLKYNPVYKKVPVLVHRGKPVTESSVILEYIEETWPHNPLLSADSHEKSVARFWSKFGDDKILTLFGNLIKVGEEQEKAIQDSLEILKILEEHGLGEKKFFGGETIGLADMALGWMAYWMSILEEAAGVKLLEEHKFPRLFKWTKNFKEFPFIKENRPDYDKTLAYFKSYREKFVGTSTK</sequence>
<evidence type="ECO:0000256" key="3">
    <source>
        <dbReference type="RuleBase" id="RU369102"/>
    </source>
</evidence>
<dbReference type="CDD" id="cd03185">
    <property type="entry name" value="GST_C_Tau"/>
    <property type="match status" value="1"/>
</dbReference>
<dbReference type="SUPFAM" id="SSF47616">
    <property type="entry name" value="GST C-terminal domain-like"/>
    <property type="match status" value="1"/>
</dbReference>
<dbReference type="Pfam" id="PF13410">
    <property type="entry name" value="GST_C_2"/>
    <property type="match status" value="1"/>
</dbReference>
<evidence type="ECO:0000256" key="2">
    <source>
        <dbReference type="ARBA" id="ARBA00047960"/>
    </source>
</evidence>
<dbReference type="Gene3D" id="1.20.1050.10">
    <property type="match status" value="1"/>
</dbReference>
<feature type="domain" description="GST C-terminal" evidence="5">
    <location>
        <begin position="86"/>
        <end position="216"/>
    </location>
</feature>
<dbReference type="EMBL" id="JACGCM010002131">
    <property type="protein sequence ID" value="KAF6144340.1"/>
    <property type="molecule type" value="Genomic_DNA"/>
</dbReference>
<evidence type="ECO:0000259" key="4">
    <source>
        <dbReference type="PROSITE" id="PS50404"/>
    </source>
</evidence>
<dbReference type="InterPro" id="IPR004045">
    <property type="entry name" value="Glutathione_S-Trfase_N"/>
</dbReference>
<dbReference type="InterPro" id="IPR040079">
    <property type="entry name" value="Glutathione_S-Trfase"/>
</dbReference>
<dbReference type="GO" id="GO:0004364">
    <property type="term" value="F:glutathione transferase activity"/>
    <property type="evidence" value="ECO:0007669"/>
    <property type="project" value="UniProtKB-UniRule"/>
</dbReference>
<dbReference type="CDD" id="cd03058">
    <property type="entry name" value="GST_N_Tau"/>
    <property type="match status" value="1"/>
</dbReference>